<feature type="region of interest" description="Disordered" evidence="4">
    <location>
        <begin position="64"/>
        <end position="83"/>
    </location>
</feature>
<dbReference type="AlphaFoldDB" id="A0A3N4LS30"/>
<feature type="compositionally biased region" description="Basic and acidic residues" evidence="4">
    <location>
        <begin position="37"/>
        <end position="54"/>
    </location>
</feature>
<keyword evidence="7" id="KW-1185">Reference proteome</keyword>
<sequence>MSPRRSSRARPTASALAHHSSSSSTSSTRASSSRLRHHDEALDHETSYREEAVLDTRHRNLSTMADANETEGADNDVDETGSQEDEEITRCICGFQEYQGEDDQADTSDGLFIQCDKCHVWQHGFCVGITDNALAPDNYFCEQCRPNFHKLVVRPHGPKTSLYLPLHVETSPIESSQSHKDMTSTKRRSTMNSLDAAYDEAVLQRVLEESKSDAKVSSSRNGTRGRKRGSSEGSEEAKEYKRARTSDSDTPTSVTAESGDEKVEKTTSSKSGGKKGRNGTSRDTVNPSASSKRTTTRSKAVEKSKDSKKDANKHHIDSEHSDEFPIRASARNSKTTKIIPPTFAEVIVPDTPQQSKRANRATNNHGRRKGNNRNSSYRQSEDPHEVIGSPVMMRDASQNGLDKNPSVNTKDEAIAPNGSIEKASKPRIPPPKASITDMNKRVNAIMEFIQRTQLEMASDRSRTFIVKSNASSPRVAKASPPATAVAKEVTMTDVSSTSAVPQITINGTVEKQEASMISSMDITAVHSTEMMDSLTRKLVHWQQTFGKMEKV</sequence>
<dbReference type="GO" id="GO:0008270">
    <property type="term" value="F:zinc ion binding"/>
    <property type="evidence" value="ECO:0007669"/>
    <property type="project" value="UniProtKB-KW"/>
</dbReference>
<evidence type="ECO:0000256" key="2">
    <source>
        <dbReference type="ARBA" id="ARBA00022771"/>
    </source>
</evidence>
<proteinExistence type="predicted"/>
<dbReference type="Proteomes" id="UP000267821">
    <property type="component" value="Unassembled WGS sequence"/>
</dbReference>
<dbReference type="PANTHER" id="PTHR47793">
    <property type="entry name" value="HISTONE DEACETYLASE COMPLEX SUBUNIT CTI6"/>
    <property type="match status" value="1"/>
</dbReference>
<evidence type="ECO:0000313" key="6">
    <source>
        <dbReference type="EMBL" id="RPB24359.1"/>
    </source>
</evidence>
<dbReference type="EMBL" id="ML121542">
    <property type="protein sequence ID" value="RPB24359.1"/>
    <property type="molecule type" value="Genomic_DNA"/>
</dbReference>
<evidence type="ECO:0000256" key="3">
    <source>
        <dbReference type="ARBA" id="ARBA00022833"/>
    </source>
</evidence>
<dbReference type="GO" id="GO:0061186">
    <property type="term" value="P:negative regulation of silent mating-type cassette heterochromatin formation"/>
    <property type="evidence" value="ECO:0007669"/>
    <property type="project" value="TreeGrafter"/>
</dbReference>
<dbReference type="InterPro" id="IPR001965">
    <property type="entry name" value="Znf_PHD"/>
</dbReference>
<organism evidence="6 7">
    <name type="scientific">Terfezia boudieri ATCC MYA-4762</name>
    <dbReference type="NCBI Taxonomy" id="1051890"/>
    <lineage>
        <taxon>Eukaryota</taxon>
        <taxon>Fungi</taxon>
        <taxon>Dikarya</taxon>
        <taxon>Ascomycota</taxon>
        <taxon>Pezizomycotina</taxon>
        <taxon>Pezizomycetes</taxon>
        <taxon>Pezizales</taxon>
        <taxon>Pezizaceae</taxon>
        <taxon>Terfezia</taxon>
    </lineage>
</organism>
<evidence type="ECO:0000256" key="4">
    <source>
        <dbReference type="SAM" id="MobiDB-lite"/>
    </source>
</evidence>
<feature type="region of interest" description="Disordered" evidence="4">
    <location>
        <begin position="172"/>
        <end position="193"/>
    </location>
</feature>
<dbReference type="GO" id="GO:0070210">
    <property type="term" value="C:Rpd3L-Expanded complex"/>
    <property type="evidence" value="ECO:0007669"/>
    <property type="project" value="TreeGrafter"/>
</dbReference>
<gene>
    <name evidence="6" type="ORF">L211DRAFT_857319</name>
</gene>
<feature type="domain" description="Zinc finger PHD-type" evidence="5">
    <location>
        <begin position="90"/>
        <end position="145"/>
    </location>
</feature>
<feature type="region of interest" description="Disordered" evidence="4">
    <location>
        <begin position="209"/>
        <end position="383"/>
    </location>
</feature>
<evidence type="ECO:0000256" key="1">
    <source>
        <dbReference type="ARBA" id="ARBA00022723"/>
    </source>
</evidence>
<dbReference type="PROSITE" id="PS01359">
    <property type="entry name" value="ZF_PHD_1"/>
    <property type="match status" value="1"/>
</dbReference>
<dbReference type="SMART" id="SM00249">
    <property type="entry name" value="PHD"/>
    <property type="match status" value="1"/>
</dbReference>
<dbReference type="STRING" id="1051890.A0A3N4LS30"/>
<dbReference type="GO" id="GO:0033698">
    <property type="term" value="C:Rpd3L complex"/>
    <property type="evidence" value="ECO:0007669"/>
    <property type="project" value="TreeGrafter"/>
</dbReference>
<feature type="compositionally biased region" description="Low complexity" evidence="4">
    <location>
        <begin position="278"/>
        <end position="293"/>
    </location>
</feature>
<dbReference type="CDD" id="cd15550">
    <property type="entry name" value="PHD_MLL5"/>
    <property type="match status" value="1"/>
</dbReference>
<dbReference type="FunCoup" id="A0A3N4LS30">
    <property type="interactions" value="110"/>
</dbReference>
<evidence type="ECO:0000259" key="5">
    <source>
        <dbReference type="SMART" id="SM00249"/>
    </source>
</evidence>
<accession>A0A3N4LS30</accession>
<dbReference type="SUPFAM" id="SSF57903">
    <property type="entry name" value="FYVE/PHD zinc finger"/>
    <property type="match status" value="1"/>
</dbReference>
<keyword evidence="2" id="KW-0863">Zinc-finger</keyword>
<protein>
    <recommendedName>
        <fullName evidence="5">Zinc finger PHD-type domain-containing protein</fullName>
    </recommendedName>
</protein>
<feature type="compositionally biased region" description="Polar residues" evidence="4">
    <location>
        <begin position="396"/>
        <end position="408"/>
    </location>
</feature>
<feature type="region of interest" description="Disordered" evidence="4">
    <location>
        <begin position="1"/>
        <end position="54"/>
    </location>
</feature>
<feature type="compositionally biased region" description="Basic and acidic residues" evidence="4">
    <location>
        <begin position="235"/>
        <end position="247"/>
    </location>
</feature>
<dbReference type="GO" id="GO:0061188">
    <property type="term" value="P:negative regulation of rDNA heterochromatin formation"/>
    <property type="evidence" value="ECO:0007669"/>
    <property type="project" value="TreeGrafter"/>
</dbReference>
<feature type="compositionally biased region" description="Acidic residues" evidence="4">
    <location>
        <begin position="68"/>
        <end position="83"/>
    </location>
</feature>
<dbReference type="Pfam" id="PF20826">
    <property type="entry name" value="PHD_5"/>
    <property type="match status" value="1"/>
</dbReference>
<dbReference type="Gene3D" id="3.30.40.10">
    <property type="entry name" value="Zinc/RING finger domain, C3HC4 (zinc finger)"/>
    <property type="match status" value="1"/>
</dbReference>
<keyword evidence="3" id="KW-0862">Zinc</keyword>
<evidence type="ECO:0000313" key="7">
    <source>
        <dbReference type="Proteomes" id="UP000267821"/>
    </source>
</evidence>
<dbReference type="InterPro" id="IPR013083">
    <property type="entry name" value="Znf_RING/FYVE/PHD"/>
</dbReference>
<reference evidence="6 7" key="1">
    <citation type="journal article" date="2018" name="Nat. Ecol. Evol.">
        <title>Pezizomycetes genomes reveal the molecular basis of ectomycorrhizal truffle lifestyle.</title>
        <authorList>
            <person name="Murat C."/>
            <person name="Payen T."/>
            <person name="Noel B."/>
            <person name="Kuo A."/>
            <person name="Morin E."/>
            <person name="Chen J."/>
            <person name="Kohler A."/>
            <person name="Krizsan K."/>
            <person name="Balestrini R."/>
            <person name="Da Silva C."/>
            <person name="Montanini B."/>
            <person name="Hainaut M."/>
            <person name="Levati E."/>
            <person name="Barry K.W."/>
            <person name="Belfiori B."/>
            <person name="Cichocki N."/>
            <person name="Clum A."/>
            <person name="Dockter R.B."/>
            <person name="Fauchery L."/>
            <person name="Guy J."/>
            <person name="Iotti M."/>
            <person name="Le Tacon F."/>
            <person name="Lindquist E.A."/>
            <person name="Lipzen A."/>
            <person name="Malagnac F."/>
            <person name="Mello A."/>
            <person name="Molinier V."/>
            <person name="Miyauchi S."/>
            <person name="Poulain J."/>
            <person name="Riccioni C."/>
            <person name="Rubini A."/>
            <person name="Sitrit Y."/>
            <person name="Splivallo R."/>
            <person name="Traeger S."/>
            <person name="Wang M."/>
            <person name="Zifcakova L."/>
            <person name="Wipf D."/>
            <person name="Zambonelli A."/>
            <person name="Paolocci F."/>
            <person name="Nowrousian M."/>
            <person name="Ottonello S."/>
            <person name="Baldrian P."/>
            <person name="Spatafora J.W."/>
            <person name="Henrissat B."/>
            <person name="Nagy L.G."/>
            <person name="Aury J.M."/>
            <person name="Wincker P."/>
            <person name="Grigoriev I.V."/>
            <person name="Bonfante P."/>
            <person name="Martin F.M."/>
        </authorList>
    </citation>
    <scope>NUCLEOTIDE SEQUENCE [LARGE SCALE GENOMIC DNA]</scope>
    <source>
        <strain evidence="6 7">ATCC MYA-4762</strain>
    </source>
</reference>
<dbReference type="OrthoDB" id="418595at2759"/>
<keyword evidence="1" id="KW-0479">Metal-binding</keyword>
<feature type="compositionally biased region" description="Low complexity" evidence="4">
    <location>
        <begin position="9"/>
        <end position="33"/>
    </location>
</feature>
<feature type="compositionally biased region" description="Polar residues" evidence="4">
    <location>
        <begin position="351"/>
        <end position="362"/>
    </location>
</feature>
<dbReference type="InterPro" id="IPR011011">
    <property type="entry name" value="Znf_FYVE_PHD"/>
</dbReference>
<dbReference type="PANTHER" id="PTHR47793:SF1">
    <property type="entry name" value="HISTONE DEACETYLASE COMPLEX SUBUNIT CTI6"/>
    <property type="match status" value="1"/>
</dbReference>
<dbReference type="InterPro" id="IPR019786">
    <property type="entry name" value="Zinc_finger_PHD-type_CS"/>
</dbReference>
<name>A0A3N4LS30_9PEZI</name>
<feature type="compositionally biased region" description="Basic and acidic residues" evidence="4">
    <location>
        <begin position="299"/>
        <end position="325"/>
    </location>
</feature>
<dbReference type="InterPro" id="IPR053051">
    <property type="entry name" value="HDAC_complex_subunit"/>
</dbReference>
<feature type="region of interest" description="Disordered" evidence="4">
    <location>
        <begin position="395"/>
        <end position="435"/>
    </location>
</feature>
<dbReference type="InParanoid" id="A0A3N4LS30"/>